<reference evidence="3 4" key="2">
    <citation type="submission" date="2022-01" db="EMBL/GenBank/DDBJ databases">
        <title>Lysobacter chinensis sp. nov., a bacterium isolated from cow dung compost.</title>
        <authorList>
            <person name="Liu Y."/>
        </authorList>
    </citation>
    <scope>NUCLEOTIDE SEQUENCE [LARGE SCALE GENOMIC DNA]</scope>
    <source>
        <strain evidence="3 4">TLK-CK17</strain>
    </source>
</reference>
<gene>
    <name evidence="3" type="ORF">L3V18_07885</name>
</gene>
<proteinExistence type="predicted"/>
<keyword evidence="2" id="KW-0472">Membrane</keyword>
<evidence type="ECO:0000313" key="4">
    <source>
        <dbReference type="Proteomes" id="UP001430796"/>
    </source>
</evidence>
<feature type="transmembrane region" description="Helical" evidence="2">
    <location>
        <begin position="13"/>
        <end position="30"/>
    </location>
</feature>
<organism evidence="3 4">
    <name type="scientific">Marilutibacter chinensis</name>
    <dbReference type="NCBI Taxonomy" id="2912247"/>
    <lineage>
        <taxon>Bacteria</taxon>
        <taxon>Pseudomonadati</taxon>
        <taxon>Pseudomonadota</taxon>
        <taxon>Gammaproteobacteria</taxon>
        <taxon>Lysobacterales</taxon>
        <taxon>Lysobacteraceae</taxon>
        <taxon>Marilutibacter</taxon>
    </lineage>
</organism>
<name>A0ABS9HRZ9_9GAMM</name>
<dbReference type="Gene3D" id="3.40.30.10">
    <property type="entry name" value="Glutaredoxin"/>
    <property type="match status" value="1"/>
</dbReference>
<dbReference type="SUPFAM" id="SSF52833">
    <property type="entry name" value="Thioredoxin-like"/>
    <property type="match status" value="1"/>
</dbReference>
<reference evidence="4" key="1">
    <citation type="submission" date="2022-01" db="EMBL/GenBank/DDBJ databases">
        <title>Lysobacter chinensis sp. nov., a bacterium isolated from cow dung compost.</title>
        <authorList>
            <person name="Zhou L.Y."/>
        </authorList>
    </citation>
    <scope>NUCLEOTIDE SEQUENCE [LARGE SCALE GENOMIC DNA]</scope>
    <source>
        <strain evidence="4">TLK-CK17</strain>
    </source>
</reference>
<dbReference type="EMBL" id="JAKJPO010000003">
    <property type="protein sequence ID" value="MCF7221706.1"/>
    <property type="molecule type" value="Genomic_DNA"/>
</dbReference>
<feature type="compositionally biased region" description="Basic and acidic residues" evidence="1">
    <location>
        <begin position="177"/>
        <end position="193"/>
    </location>
</feature>
<dbReference type="RefSeq" id="WP_237054121.1">
    <property type="nucleotide sequence ID" value="NZ_JAKJPO010000003.1"/>
</dbReference>
<comment type="caution">
    <text evidence="3">The sequence shown here is derived from an EMBL/GenBank/DDBJ whole genome shotgun (WGS) entry which is preliminary data.</text>
</comment>
<keyword evidence="2" id="KW-0812">Transmembrane</keyword>
<evidence type="ECO:0000256" key="2">
    <source>
        <dbReference type="SAM" id="Phobius"/>
    </source>
</evidence>
<keyword evidence="4" id="KW-1185">Reference proteome</keyword>
<protein>
    <recommendedName>
        <fullName evidence="5">Thioredoxin domain-containing protein</fullName>
    </recommendedName>
</protein>
<evidence type="ECO:0000256" key="1">
    <source>
        <dbReference type="SAM" id="MobiDB-lite"/>
    </source>
</evidence>
<dbReference type="InterPro" id="IPR036249">
    <property type="entry name" value="Thioredoxin-like_sf"/>
</dbReference>
<keyword evidence="2" id="KW-1133">Transmembrane helix</keyword>
<evidence type="ECO:0000313" key="3">
    <source>
        <dbReference type="EMBL" id="MCF7221706.1"/>
    </source>
</evidence>
<dbReference type="Proteomes" id="UP001430796">
    <property type="component" value="Unassembled WGS sequence"/>
</dbReference>
<evidence type="ECO:0008006" key="5">
    <source>
        <dbReference type="Google" id="ProtNLM"/>
    </source>
</evidence>
<accession>A0ABS9HRZ9</accession>
<reference evidence="3 4" key="3">
    <citation type="submission" date="2022-01" db="EMBL/GenBank/DDBJ databases">
        <authorList>
            <person name="Zhou L.Y."/>
        </authorList>
    </citation>
    <scope>NUCLEOTIDE SEQUENCE [LARGE SCALE GENOMIC DNA]</scope>
    <source>
        <strain evidence="3 4">TLK-CK17</strain>
    </source>
</reference>
<feature type="region of interest" description="Disordered" evidence="1">
    <location>
        <begin position="173"/>
        <end position="199"/>
    </location>
</feature>
<sequence length="199" mass="22317">MTRKSSGFISVDHALYALLLVSVTFVAWSVHRYQKLEERLVKTTFDLGHPRVGEWIPSTDLPVLQSPASIAKIGAPERDGQVLYFFSPDCQFCRASTEHVERIHDIIRAHGDMEMYAVSVMSEDETRQYLSETGSKIPTVVLPGSKEIGLYRLNVVPMLLMVDRDGRVRTARYGQLTDKDVPLPSPARDDGQEGRAGVR</sequence>